<sequence>MYPNTLVTAKKKTIYKTYLFSNSLETELGNFIYTIVYLVKKN</sequence>
<reference evidence="1" key="1">
    <citation type="journal article" date="2020" name="Nature">
        <title>Giant virus diversity and host interactions through global metagenomics.</title>
        <authorList>
            <person name="Schulz F."/>
            <person name="Roux S."/>
            <person name="Paez-Espino D."/>
            <person name="Jungbluth S."/>
            <person name="Walsh D.A."/>
            <person name="Denef V.J."/>
            <person name="McMahon K.D."/>
            <person name="Konstantinidis K.T."/>
            <person name="Eloe-Fadrosh E.A."/>
            <person name="Kyrpides N.C."/>
            <person name="Woyke T."/>
        </authorList>
    </citation>
    <scope>NUCLEOTIDE SEQUENCE</scope>
    <source>
        <strain evidence="1">GVMAG-M-3300009182-78</strain>
    </source>
</reference>
<name>A0A6C0B016_9ZZZZ</name>
<proteinExistence type="predicted"/>
<dbReference type="AlphaFoldDB" id="A0A6C0B016"/>
<dbReference type="EMBL" id="MN739043">
    <property type="protein sequence ID" value="QHS85396.1"/>
    <property type="molecule type" value="Genomic_DNA"/>
</dbReference>
<evidence type="ECO:0000313" key="1">
    <source>
        <dbReference type="EMBL" id="QHS85396.1"/>
    </source>
</evidence>
<accession>A0A6C0B016</accession>
<protein>
    <submittedName>
        <fullName evidence="1">Uncharacterized protein</fullName>
    </submittedName>
</protein>
<organism evidence="1">
    <name type="scientific">viral metagenome</name>
    <dbReference type="NCBI Taxonomy" id="1070528"/>
    <lineage>
        <taxon>unclassified sequences</taxon>
        <taxon>metagenomes</taxon>
        <taxon>organismal metagenomes</taxon>
    </lineage>
</organism>